<dbReference type="AlphaFoldDB" id="A0A4U2Z8Q4"/>
<dbReference type="Gene3D" id="3.40.50.2000">
    <property type="entry name" value="Glycogen Phosphorylase B"/>
    <property type="match status" value="1"/>
</dbReference>
<accession>A0A4U2Z8Q4</accession>
<keyword evidence="3" id="KW-1185">Reference proteome</keyword>
<dbReference type="Gene3D" id="3.90.550.10">
    <property type="entry name" value="Spore Coat Polysaccharide Biosynthesis Protein SpsA, Chain A"/>
    <property type="match status" value="1"/>
</dbReference>
<evidence type="ECO:0000313" key="2">
    <source>
        <dbReference type="EMBL" id="TKI69922.1"/>
    </source>
</evidence>
<dbReference type="Pfam" id="PF00535">
    <property type="entry name" value="Glycos_transf_2"/>
    <property type="match status" value="1"/>
</dbReference>
<dbReference type="PANTHER" id="PTHR43179">
    <property type="entry name" value="RHAMNOSYLTRANSFERASE WBBL"/>
    <property type="match status" value="1"/>
</dbReference>
<dbReference type="SUPFAM" id="SSF53448">
    <property type="entry name" value="Nucleotide-diphospho-sugar transferases"/>
    <property type="match status" value="1"/>
</dbReference>
<dbReference type="InterPro" id="IPR001173">
    <property type="entry name" value="Glyco_trans_2-like"/>
</dbReference>
<name>A0A4U2Z8Q4_9BACT</name>
<organism evidence="2 3">
    <name type="scientific">Sulfurimonas crateris</name>
    <dbReference type="NCBI Taxonomy" id="2574727"/>
    <lineage>
        <taxon>Bacteria</taxon>
        <taxon>Pseudomonadati</taxon>
        <taxon>Campylobacterota</taxon>
        <taxon>Epsilonproteobacteria</taxon>
        <taxon>Campylobacterales</taxon>
        <taxon>Sulfurimonadaceae</taxon>
        <taxon>Sulfurimonas</taxon>
    </lineage>
</organism>
<sequence length="707" mass="81990">MSKIGKGLKLVKLIILNFGKLYSHITTHNIKSLIYHILKGNFGLINHNVMLLLNISHNNLKLDLIENCNFKEPLLFNECQSPKVSIVIPVYNQWQYTYKCLKSILLHTRDIEYEIIIADDVSADETVLINDIVKNIIVVRNEKNLGFLLNCNNAARKATGTHLLFLNNDTQVQEGWLSSLVELIERDEKIGMVGSKLVYPDGRLQEAGGIIWNDASGWNYGKFDDPTKPEYNYVKEVDYISGASIMIKKSLWDKIGGFDKRYVPAYYEDTDLAFEVRKHGYKVMYQPKSVAVHFEGISHGTDTNNGIKTYQVKNREKFIEKWKDELNNQFKHGENVFLTRDRSKDKKHMLVIDHYVPTYDKDAGSRATWNYMEFFVGCGYKVTFLGDSYHRNEPYTSMLESMGIEVLYGLEYRKNFEAWFKKNGKYFDEVILSRPHIAVKYIDIIKAHSSAKTIYYAHDLHFLREQRQYEITQDKKLIESSDSWKQIELELMSKTDETWLFSQYEKKILKEYDFKIKVVPLFLYKQFDQKSKNIAILDNNIMFIGGFSHVPNLDGMQWFIQNCWKEIKKKNSTVKLTIAGSNMPEQLKKLDGEDGIVVKGYLTDEELRLLYENSKVAVIPLRFGAGVKGKVVEALYNSTPIVTTTIGAEGLIEAQNYMKIADTKEEFVEAVLEMLKSETNEKYAKNSLEYCAQYFSYDYLDKVLKND</sequence>
<gene>
    <name evidence="2" type="ORF">FCU45_04740</name>
</gene>
<comment type="caution">
    <text evidence="2">The sequence shown here is derived from an EMBL/GenBank/DDBJ whole genome shotgun (WGS) entry which is preliminary data.</text>
</comment>
<dbReference type="SUPFAM" id="SSF53756">
    <property type="entry name" value="UDP-Glycosyltransferase/glycogen phosphorylase"/>
    <property type="match status" value="1"/>
</dbReference>
<protein>
    <submittedName>
        <fullName evidence="2">Glycosyltransferase</fullName>
    </submittedName>
</protein>
<keyword evidence="2" id="KW-0808">Transferase</keyword>
<dbReference type="OrthoDB" id="5396343at2"/>
<dbReference type="GO" id="GO:0016740">
    <property type="term" value="F:transferase activity"/>
    <property type="evidence" value="ECO:0007669"/>
    <property type="project" value="UniProtKB-KW"/>
</dbReference>
<dbReference type="EMBL" id="SZPX01000003">
    <property type="protein sequence ID" value="TKI69922.1"/>
    <property type="molecule type" value="Genomic_DNA"/>
</dbReference>
<dbReference type="InterPro" id="IPR029044">
    <property type="entry name" value="Nucleotide-diphossugar_trans"/>
</dbReference>
<dbReference type="CDD" id="cd03801">
    <property type="entry name" value="GT4_PimA-like"/>
    <property type="match status" value="1"/>
</dbReference>
<dbReference type="Proteomes" id="UP000309561">
    <property type="component" value="Unassembled WGS sequence"/>
</dbReference>
<dbReference type="Pfam" id="PF13692">
    <property type="entry name" value="Glyco_trans_1_4"/>
    <property type="match status" value="1"/>
</dbReference>
<dbReference type="CDD" id="cd04186">
    <property type="entry name" value="GT_2_like_c"/>
    <property type="match status" value="1"/>
</dbReference>
<reference evidence="2 3" key="1">
    <citation type="submission" date="2019-04" db="EMBL/GenBank/DDBJ databases">
        <title>Sulfurimonas crateris sp. nov. a facultative anaerobic sulfur-oxidizing chemolithautotrophic bacterium isolated from a terrestrial mud vulcano.</title>
        <authorList>
            <person name="Ratnikova N.M."/>
            <person name="Slobodkin A.I."/>
            <person name="Merkel A.Y."/>
            <person name="Novikov A."/>
            <person name="Bonch-Osmolovskaya E.A."/>
            <person name="Slobodkina G.B."/>
        </authorList>
    </citation>
    <scope>NUCLEOTIDE SEQUENCE [LARGE SCALE GENOMIC DNA]</scope>
    <source>
        <strain evidence="2 3">SN118</strain>
    </source>
</reference>
<feature type="domain" description="Glycosyltransferase 2-like" evidence="1">
    <location>
        <begin position="85"/>
        <end position="251"/>
    </location>
</feature>
<dbReference type="RefSeq" id="WP_137012812.1">
    <property type="nucleotide sequence ID" value="NZ_SZPX01000003.1"/>
</dbReference>
<evidence type="ECO:0000313" key="3">
    <source>
        <dbReference type="Proteomes" id="UP000309561"/>
    </source>
</evidence>
<evidence type="ECO:0000259" key="1">
    <source>
        <dbReference type="Pfam" id="PF00535"/>
    </source>
</evidence>
<proteinExistence type="predicted"/>
<dbReference type="PANTHER" id="PTHR43179:SF7">
    <property type="entry name" value="RHAMNOSYLTRANSFERASE WBBL"/>
    <property type="match status" value="1"/>
</dbReference>